<evidence type="ECO:0000256" key="1">
    <source>
        <dbReference type="SAM" id="SignalP"/>
    </source>
</evidence>
<dbReference type="EMBL" id="RYER01000004">
    <property type="protein sequence ID" value="RUO17429.1"/>
    <property type="molecule type" value="Genomic_DNA"/>
</dbReference>
<name>A0ABY0BM05_MORCA</name>
<evidence type="ECO:0000313" key="3">
    <source>
        <dbReference type="Proteomes" id="UP000268436"/>
    </source>
</evidence>
<organism evidence="2 3">
    <name type="scientific">Moraxella catarrhalis</name>
    <name type="common">Branhamella catarrhalis</name>
    <dbReference type="NCBI Taxonomy" id="480"/>
    <lineage>
        <taxon>Bacteria</taxon>
        <taxon>Pseudomonadati</taxon>
        <taxon>Pseudomonadota</taxon>
        <taxon>Gammaproteobacteria</taxon>
        <taxon>Moraxellales</taxon>
        <taxon>Moraxellaceae</taxon>
        <taxon>Moraxella</taxon>
    </lineage>
</organism>
<evidence type="ECO:0008006" key="4">
    <source>
        <dbReference type="Google" id="ProtNLM"/>
    </source>
</evidence>
<keyword evidence="1" id="KW-0732">Signal</keyword>
<protein>
    <recommendedName>
        <fullName evidence="4">Lipoprotein</fullName>
    </recommendedName>
</protein>
<reference evidence="2 3" key="1">
    <citation type="submission" date="2018-12" db="EMBL/GenBank/DDBJ databases">
        <title>Persistence of Moraxella catarrhalis in Chronic Obstructive Pulmonary Disease and Regulation of the Hag/MID Adhesin.</title>
        <authorList>
            <person name="Murphy T."/>
            <person name="Zhao X."/>
            <person name="Vyas G."/>
            <person name="Aluvathingal J."/>
            <person name="Nadendla S."/>
            <person name="Tallon L."/>
            <person name="Tettelin H."/>
        </authorList>
    </citation>
    <scope>NUCLEOTIDE SEQUENCE [LARGE SCALE GENOMIC DNA]</scope>
    <source>
        <strain evidence="2 3">173P27B1</strain>
    </source>
</reference>
<comment type="caution">
    <text evidence="2">The sequence shown here is derived from an EMBL/GenBank/DDBJ whole genome shotgun (WGS) entry which is preliminary data.</text>
</comment>
<sequence length="296" mass="33507">MKKLLLSVLSIGITTSVYANCNYDQINSPEYKVDEITSKYMSNSFILSEKTGLFSRSLNNRQYADFANSNLKVSRTNVPTKYTQELYRSKTDNVVIGGKSYTRDRYVTTEFITPSCKTIYYMGGMPKNDILKANGEKLDDQDQLHIFGGSITPVSIKAKSRYDEFDGMYSLSTDMFDDNYLIRGNYNKKTGQLVVLQIYLKNLSFTGWSHFKSARDTNGGSYSVTQIDNDVDCSSKSVGLPCKITEVVGINITENLLRENPNGFKLKLYGKQEIIIEISPEVIKPFLEELDKIKSI</sequence>
<gene>
    <name evidence="2" type="ORF">EJK54_1925</name>
</gene>
<feature type="chain" id="PRO_5046878332" description="Lipoprotein" evidence="1">
    <location>
        <begin position="20"/>
        <end position="296"/>
    </location>
</feature>
<keyword evidence="3" id="KW-1185">Reference proteome</keyword>
<dbReference type="Proteomes" id="UP000268436">
    <property type="component" value="Unassembled WGS sequence"/>
</dbReference>
<evidence type="ECO:0000313" key="2">
    <source>
        <dbReference type="EMBL" id="RUO17429.1"/>
    </source>
</evidence>
<feature type="signal peptide" evidence="1">
    <location>
        <begin position="1"/>
        <end position="19"/>
    </location>
</feature>
<dbReference type="RefSeq" id="WP_004463061.1">
    <property type="nucleotide sequence ID" value="NZ_JAABKV010000009.1"/>
</dbReference>
<proteinExistence type="predicted"/>
<accession>A0ABY0BM05</accession>